<evidence type="ECO:0000256" key="1">
    <source>
        <dbReference type="ARBA" id="ARBA00023015"/>
    </source>
</evidence>
<accession>A0A5C4TD37</accession>
<dbReference type="Gene3D" id="1.10.10.60">
    <property type="entry name" value="Homeodomain-like"/>
    <property type="match status" value="2"/>
</dbReference>
<sequence length="131" mass="15308">MKCQSRIIDIICLLLRHAEQTIRHPRHYQAVDTIVNLIAENYSKNYSVDEICQMIGYSTSHFQLIFKKVTGITIIQYQNEIKIKKARDLLQYGNCNVTEAALQVGFNDMNYFSRLYKKMTGHNPSEYLKRG</sequence>
<dbReference type="InterPro" id="IPR018062">
    <property type="entry name" value="HTH_AraC-typ_CS"/>
</dbReference>
<reference evidence="5 6" key="1">
    <citation type="submission" date="2019-05" db="EMBL/GenBank/DDBJ databases">
        <title>We sequenced the genome of Paenibacillus hemerocallicola KCTC 33185 for further insight into its adaptation and study the phylogeny of Paenibacillus.</title>
        <authorList>
            <person name="Narsing Rao M.P."/>
        </authorList>
    </citation>
    <scope>NUCLEOTIDE SEQUENCE [LARGE SCALE GENOMIC DNA]</scope>
    <source>
        <strain evidence="5 6">KCTC 33185</strain>
    </source>
</reference>
<dbReference type="AlphaFoldDB" id="A0A5C4TD37"/>
<evidence type="ECO:0000256" key="3">
    <source>
        <dbReference type="ARBA" id="ARBA00023163"/>
    </source>
</evidence>
<evidence type="ECO:0000313" key="6">
    <source>
        <dbReference type="Proteomes" id="UP000307943"/>
    </source>
</evidence>
<dbReference type="PROSITE" id="PS00041">
    <property type="entry name" value="HTH_ARAC_FAMILY_1"/>
    <property type="match status" value="1"/>
</dbReference>
<protein>
    <submittedName>
        <fullName evidence="5">Helix-turn-helix transcriptional regulator</fullName>
    </submittedName>
</protein>
<dbReference type="PANTHER" id="PTHR43280:SF28">
    <property type="entry name" value="HTH-TYPE TRANSCRIPTIONAL ACTIVATOR RHAS"/>
    <property type="match status" value="1"/>
</dbReference>
<dbReference type="GO" id="GO:0043565">
    <property type="term" value="F:sequence-specific DNA binding"/>
    <property type="evidence" value="ECO:0007669"/>
    <property type="project" value="InterPro"/>
</dbReference>
<dbReference type="InterPro" id="IPR018060">
    <property type="entry name" value="HTH_AraC"/>
</dbReference>
<keyword evidence="3" id="KW-0804">Transcription</keyword>
<dbReference type="OrthoDB" id="625043at2"/>
<dbReference type="GO" id="GO:0003700">
    <property type="term" value="F:DNA-binding transcription factor activity"/>
    <property type="evidence" value="ECO:0007669"/>
    <property type="project" value="InterPro"/>
</dbReference>
<keyword evidence="6" id="KW-1185">Reference proteome</keyword>
<gene>
    <name evidence="5" type="ORF">FE784_07820</name>
</gene>
<dbReference type="SUPFAM" id="SSF46689">
    <property type="entry name" value="Homeodomain-like"/>
    <property type="match status" value="2"/>
</dbReference>
<dbReference type="PROSITE" id="PS01124">
    <property type="entry name" value="HTH_ARAC_FAMILY_2"/>
    <property type="match status" value="1"/>
</dbReference>
<evidence type="ECO:0000259" key="4">
    <source>
        <dbReference type="PROSITE" id="PS01124"/>
    </source>
</evidence>
<proteinExistence type="predicted"/>
<feature type="domain" description="HTH araC/xylS-type" evidence="4">
    <location>
        <begin position="32"/>
        <end position="130"/>
    </location>
</feature>
<name>A0A5C4TD37_9BACL</name>
<comment type="caution">
    <text evidence="5">The sequence shown here is derived from an EMBL/GenBank/DDBJ whole genome shotgun (WGS) entry which is preliminary data.</text>
</comment>
<dbReference type="InterPro" id="IPR020449">
    <property type="entry name" value="Tscrpt_reg_AraC-type_HTH"/>
</dbReference>
<dbReference type="InterPro" id="IPR009057">
    <property type="entry name" value="Homeodomain-like_sf"/>
</dbReference>
<evidence type="ECO:0000313" key="5">
    <source>
        <dbReference type="EMBL" id="TNJ66782.1"/>
    </source>
</evidence>
<dbReference type="PRINTS" id="PR00032">
    <property type="entry name" value="HTHARAC"/>
</dbReference>
<organism evidence="5 6">
    <name type="scientific">Paenibacillus hemerocallicola</name>
    <dbReference type="NCBI Taxonomy" id="1172614"/>
    <lineage>
        <taxon>Bacteria</taxon>
        <taxon>Bacillati</taxon>
        <taxon>Bacillota</taxon>
        <taxon>Bacilli</taxon>
        <taxon>Bacillales</taxon>
        <taxon>Paenibacillaceae</taxon>
        <taxon>Paenibacillus</taxon>
    </lineage>
</organism>
<dbReference type="EMBL" id="VDCQ01000008">
    <property type="protein sequence ID" value="TNJ66782.1"/>
    <property type="molecule type" value="Genomic_DNA"/>
</dbReference>
<dbReference type="Pfam" id="PF12833">
    <property type="entry name" value="HTH_18"/>
    <property type="match status" value="1"/>
</dbReference>
<dbReference type="SMART" id="SM00342">
    <property type="entry name" value="HTH_ARAC"/>
    <property type="match status" value="1"/>
</dbReference>
<evidence type="ECO:0000256" key="2">
    <source>
        <dbReference type="ARBA" id="ARBA00023125"/>
    </source>
</evidence>
<keyword evidence="2" id="KW-0238">DNA-binding</keyword>
<dbReference type="Proteomes" id="UP000307943">
    <property type="component" value="Unassembled WGS sequence"/>
</dbReference>
<keyword evidence="1" id="KW-0805">Transcription regulation</keyword>
<dbReference type="PANTHER" id="PTHR43280">
    <property type="entry name" value="ARAC-FAMILY TRANSCRIPTIONAL REGULATOR"/>
    <property type="match status" value="1"/>
</dbReference>